<proteinExistence type="predicted"/>
<evidence type="ECO:0000256" key="1">
    <source>
        <dbReference type="PROSITE-ProRule" id="PRU00339"/>
    </source>
</evidence>
<protein>
    <submittedName>
        <fullName evidence="2">Uncharacterized protein</fullName>
    </submittedName>
</protein>
<dbReference type="PROSITE" id="PS50005">
    <property type="entry name" value="TPR"/>
    <property type="match status" value="1"/>
</dbReference>
<name>A0A4Q6XJU7_9GAMM</name>
<evidence type="ECO:0000313" key="3">
    <source>
        <dbReference type="Proteomes" id="UP000292110"/>
    </source>
</evidence>
<accession>A0A4Q6XJU7</accession>
<feature type="repeat" description="TPR" evidence="1">
    <location>
        <begin position="142"/>
        <end position="175"/>
    </location>
</feature>
<dbReference type="RefSeq" id="WP_130160837.1">
    <property type="nucleotide sequence ID" value="NZ_SGIM01000001.1"/>
</dbReference>
<dbReference type="Proteomes" id="UP000292110">
    <property type="component" value="Unassembled WGS sequence"/>
</dbReference>
<dbReference type="AlphaFoldDB" id="A0A4Q6XJU7"/>
<gene>
    <name evidence="2" type="ORF">EXE30_01145</name>
</gene>
<sequence>MLPTKILKLRLARIAKGKSHLSTQDKLMLVSMDSPDLSANFFLRLFKVSLPKQWKFKHETDEDILYTTQLIQLIENELIPAYEFHARKYAWYEQCVMYQLNYVVQQPTSQQINGYVRQLESCLDQQPKIDLLSYFQQHDPSAAHAIALAKAYAGAGQYSQAIEQYEWAAQHSPQRNEVAFYAYIDCLLHRNQPNYQPDVSDAEYAIALLCQYRQAIDQKTYSKILHNAVSTLLPREILQTRGSETNILMDVGRGLNSLGKSLGGILGGREFQIPYSKEVIASAPQLLTDAVVLESLVQSSSMQHALQRKVTLTKDGIEPQSAESLLINLWRSIQNNVDILTLLLEQEQHEQLIHRLTQPILVDRKKLDLGGIHTILEHGLMHYLGDIRLDKQHAERNSLYEQRDVIVAEMTALAVWFQQGILNSYLQQQSHQLQQIKTLLYSQFDEMALSSGLFAYQFEIQKRVHDLSNWLQRKLEKGNDFDKMQAAWVTLRELSHFDSDEGQDKINQIQQNLEKYKMMRLKQILLDSNQSEILQQKQEEK</sequence>
<organism evidence="2 3">
    <name type="scientific">Acinetobacter halotolerans</name>
    <dbReference type="NCBI Taxonomy" id="1752076"/>
    <lineage>
        <taxon>Bacteria</taxon>
        <taxon>Pseudomonadati</taxon>
        <taxon>Pseudomonadota</taxon>
        <taxon>Gammaproteobacteria</taxon>
        <taxon>Moraxellales</taxon>
        <taxon>Moraxellaceae</taxon>
        <taxon>Acinetobacter</taxon>
    </lineage>
</organism>
<dbReference type="InterPro" id="IPR011990">
    <property type="entry name" value="TPR-like_helical_dom_sf"/>
</dbReference>
<keyword evidence="3" id="KW-1185">Reference proteome</keyword>
<comment type="caution">
    <text evidence="2">The sequence shown here is derived from an EMBL/GenBank/DDBJ whole genome shotgun (WGS) entry which is preliminary data.</text>
</comment>
<keyword evidence="1" id="KW-0802">TPR repeat</keyword>
<dbReference type="InterPro" id="IPR019734">
    <property type="entry name" value="TPR_rpt"/>
</dbReference>
<evidence type="ECO:0000313" key="2">
    <source>
        <dbReference type="EMBL" id="RZF56890.1"/>
    </source>
</evidence>
<dbReference type="SUPFAM" id="SSF48452">
    <property type="entry name" value="TPR-like"/>
    <property type="match status" value="1"/>
</dbReference>
<reference evidence="2 3" key="1">
    <citation type="submission" date="2019-02" db="EMBL/GenBank/DDBJ databases">
        <title>The draft genome of Acinetobacter halotolerans strain JCM 31009.</title>
        <authorList>
            <person name="Qin J."/>
            <person name="Feng Y."/>
            <person name="Nemec A."/>
            <person name="Zong Z."/>
        </authorList>
    </citation>
    <scope>NUCLEOTIDE SEQUENCE [LARGE SCALE GENOMIC DNA]</scope>
    <source>
        <strain evidence="2 3">JCM 31009</strain>
    </source>
</reference>
<dbReference type="EMBL" id="SGIM01000001">
    <property type="protein sequence ID" value="RZF56890.1"/>
    <property type="molecule type" value="Genomic_DNA"/>
</dbReference>